<evidence type="ECO:0000313" key="3">
    <source>
        <dbReference type="Proteomes" id="UP000004358"/>
    </source>
</evidence>
<gene>
    <name evidence="2" type="ORF">DSM3645_30211</name>
</gene>
<sequence length="330" mass="35812">MQFSRRTFPVLSLLWLLQFSAASAAEPTGDASVVEKTPGLIAFWTFGEEPGQPRVSTGGDAKHPLAEEGGEVARAAGGPYSGYSAHFQGRQYFRIPHAELGALDIHGNYAQVSMFAVVRLDEMKKGVTIAGIWNEGEGKGDDKGVRQYAILLNMPAYGGSRQLVPHISAEGGVTRRADGSPFPWCADYAASVSQVPTAEWVTLGFTYDGQYIRAYYNGVMEARELDPKKDRREDRYFTSEGPDGGSRGMNPYYHGRGIFTYEAEKHAESKPSGPADFTVGARYAVGSILSETLKGRMGGLAVFNRALTDAEMKQLHESAGVSKLSSTTYP</sequence>
<dbReference type="STRING" id="314230.DSM3645_30211"/>
<name>A3ZX96_9BACT</name>
<dbReference type="eggNOG" id="ENOG502ZAI1">
    <property type="taxonomic scope" value="Bacteria"/>
</dbReference>
<evidence type="ECO:0008006" key="4">
    <source>
        <dbReference type="Google" id="ProtNLM"/>
    </source>
</evidence>
<dbReference type="RefSeq" id="WP_002653802.1">
    <property type="nucleotide sequence ID" value="NZ_CH672376.1"/>
</dbReference>
<dbReference type="HOGENOM" id="CLU_945680_0_0_0"/>
<proteinExistence type="predicted"/>
<evidence type="ECO:0000256" key="1">
    <source>
        <dbReference type="SAM" id="SignalP"/>
    </source>
</evidence>
<keyword evidence="1" id="KW-0732">Signal</keyword>
<feature type="chain" id="PRO_5002665388" description="LamG-like jellyroll fold domain-containing protein" evidence="1">
    <location>
        <begin position="25"/>
        <end position="330"/>
    </location>
</feature>
<feature type="signal peptide" evidence="1">
    <location>
        <begin position="1"/>
        <end position="24"/>
    </location>
</feature>
<dbReference type="SUPFAM" id="SSF49899">
    <property type="entry name" value="Concanavalin A-like lectins/glucanases"/>
    <property type="match status" value="1"/>
</dbReference>
<evidence type="ECO:0000313" key="2">
    <source>
        <dbReference type="EMBL" id="EAQ78862.1"/>
    </source>
</evidence>
<accession>A3ZX96</accession>
<dbReference type="EMBL" id="AANZ01000018">
    <property type="protein sequence ID" value="EAQ78862.1"/>
    <property type="molecule type" value="Genomic_DNA"/>
</dbReference>
<comment type="caution">
    <text evidence="2">The sequence shown here is derived from an EMBL/GenBank/DDBJ whole genome shotgun (WGS) entry which is preliminary data.</text>
</comment>
<dbReference type="AlphaFoldDB" id="A3ZX96"/>
<dbReference type="InterPro" id="IPR013320">
    <property type="entry name" value="ConA-like_dom_sf"/>
</dbReference>
<organism evidence="2 3">
    <name type="scientific">Blastopirellula marina DSM 3645</name>
    <dbReference type="NCBI Taxonomy" id="314230"/>
    <lineage>
        <taxon>Bacteria</taxon>
        <taxon>Pseudomonadati</taxon>
        <taxon>Planctomycetota</taxon>
        <taxon>Planctomycetia</taxon>
        <taxon>Pirellulales</taxon>
        <taxon>Pirellulaceae</taxon>
        <taxon>Blastopirellula</taxon>
    </lineage>
</organism>
<dbReference type="Gene3D" id="2.60.120.200">
    <property type="match status" value="1"/>
</dbReference>
<protein>
    <recommendedName>
        <fullName evidence="4">LamG-like jellyroll fold domain-containing protein</fullName>
    </recommendedName>
</protein>
<dbReference type="Proteomes" id="UP000004358">
    <property type="component" value="Unassembled WGS sequence"/>
</dbReference>
<reference evidence="2 3" key="1">
    <citation type="submission" date="2006-02" db="EMBL/GenBank/DDBJ databases">
        <authorList>
            <person name="Amann R."/>
            <person name="Ferriera S."/>
            <person name="Johnson J."/>
            <person name="Kravitz S."/>
            <person name="Halpern A."/>
            <person name="Remington K."/>
            <person name="Beeson K."/>
            <person name="Tran B."/>
            <person name="Rogers Y.-H."/>
            <person name="Friedman R."/>
            <person name="Venter J.C."/>
        </authorList>
    </citation>
    <scope>NUCLEOTIDE SEQUENCE [LARGE SCALE GENOMIC DNA]</scope>
    <source>
        <strain evidence="2 3">DSM 3645</strain>
    </source>
</reference>